<dbReference type="Pfam" id="PF06045">
    <property type="entry name" value="Rhamnogal_lyase"/>
    <property type="match status" value="1"/>
</dbReference>
<sequence>MYLSTLRLTSKPIRQFSSMSSVKLQLHDKGNHVVMDNGIARVTLSKPDGIVTGIEYNGIDNLLEVLNEEVNRGYWDLVWGGSGTAGGFDVIKGTNFEVIMKNEEQIELSFTRKWDPSLEGKAVPLNIDKRLTISTIHVRTKTLLSMDGYAQSSRRLVSGS</sequence>
<dbReference type="InterPro" id="IPR051850">
    <property type="entry name" value="Polysacch_Lyase_4"/>
</dbReference>
<dbReference type="InterPro" id="IPR010325">
    <property type="entry name" value="Rhamnogal_lyase"/>
</dbReference>
<protein>
    <submittedName>
        <fullName evidence="2">Uncharacterized protein LOC104755166</fullName>
    </submittedName>
</protein>
<evidence type="ECO:0000313" key="2">
    <source>
        <dbReference type="RefSeq" id="XP_010475808.1"/>
    </source>
</evidence>
<gene>
    <name evidence="2" type="primary">LOC104755166</name>
</gene>
<dbReference type="PANTHER" id="PTHR32018:SF1">
    <property type="entry name" value="RHAMNOGALACTURONAN ENDOLYASE"/>
    <property type="match status" value="1"/>
</dbReference>
<keyword evidence="1" id="KW-1185">Reference proteome</keyword>
<organism evidence="1 2">
    <name type="scientific">Camelina sativa</name>
    <name type="common">False flax</name>
    <name type="synonym">Myagrum sativum</name>
    <dbReference type="NCBI Taxonomy" id="90675"/>
    <lineage>
        <taxon>Eukaryota</taxon>
        <taxon>Viridiplantae</taxon>
        <taxon>Streptophyta</taxon>
        <taxon>Embryophyta</taxon>
        <taxon>Tracheophyta</taxon>
        <taxon>Spermatophyta</taxon>
        <taxon>Magnoliopsida</taxon>
        <taxon>eudicotyledons</taxon>
        <taxon>Gunneridae</taxon>
        <taxon>Pentapetalae</taxon>
        <taxon>rosids</taxon>
        <taxon>malvids</taxon>
        <taxon>Brassicales</taxon>
        <taxon>Brassicaceae</taxon>
        <taxon>Camelineae</taxon>
        <taxon>Camelina</taxon>
    </lineage>
</organism>
<reference evidence="1" key="1">
    <citation type="journal article" date="2014" name="Nat. Commun.">
        <title>The emerging biofuel crop Camelina sativa retains a highly undifferentiated hexaploid genome structure.</title>
        <authorList>
            <person name="Kagale S."/>
            <person name="Koh C."/>
            <person name="Nixon J."/>
            <person name="Bollina V."/>
            <person name="Clarke W.E."/>
            <person name="Tuteja R."/>
            <person name="Spillane C."/>
            <person name="Robinson S.J."/>
            <person name="Links M.G."/>
            <person name="Clarke C."/>
            <person name="Higgins E.E."/>
            <person name="Huebert T."/>
            <person name="Sharpe A.G."/>
            <person name="Parkin I.A."/>
        </authorList>
    </citation>
    <scope>NUCLEOTIDE SEQUENCE [LARGE SCALE GENOMIC DNA]</scope>
    <source>
        <strain evidence="1">cv. DH55</strain>
    </source>
</reference>
<dbReference type="Proteomes" id="UP000694864">
    <property type="component" value="Chromosome 17"/>
</dbReference>
<proteinExistence type="predicted"/>
<evidence type="ECO:0000313" key="1">
    <source>
        <dbReference type="Proteomes" id="UP000694864"/>
    </source>
</evidence>
<accession>A0ABM0WT72</accession>
<reference evidence="2" key="2">
    <citation type="submission" date="2025-08" db="UniProtKB">
        <authorList>
            <consortium name="RefSeq"/>
        </authorList>
    </citation>
    <scope>IDENTIFICATION</scope>
    <source>
        <tissue evidence="2">Leaf</tissue>
    </source>
</reference>
<dbReference type="GeneID" id="104755166"/>
<dbReference type="RefSeq" id="XP_010475808.1">
    <property type="nucleotide sequence ID" value="XM_010477506.2"/>
</dbReference>
<dbReference type="PANTHER" id="PTHR32018">
    <property type="entry name" value="RHAMNOGALACTURONATE LYASE FAMILY PROTEIN"/>
    <property type="match status" value="1"/>
</dbReference>
<name>A0ABM0WT72_CAMSA</name>